<dbReference type="Pfam" id="PF12706">
    <property type="entry name" value="Lactamase_B_2"/>
    <property type="match status" value="1"/>
</dbReference>
<protein>
    <submittedName>
        <fullName evidence="2">Metal-dependent hydrolases of the beta-lactamase superfamily I PhnP protein</fullName>
    </submittedName>
</protein>
<dbReference type="Gene3D" id="3.60.15.10">
    <property type="entry name" value="Ribonuclease Z/Hydroxyacylglutathione hydrolase-like"/>
    <property type="match status" value="1"/>
</dbReference>
<dbReference type="PANTHER" id="PTHR42663:SF6">
    <property type="entry name" value="HYDROLASE C777.06C-RELATED"/>
    <property type="match status" value="1"/>
</dbReference>
<gene>
    <name evidence="2" type="ORF">AVDCRST_MAG44-1671</name>
</gene>
<sequence length="250" mass="27543">MLGCGTSTGVPRIGNDWGRCDPAEPRNARLRSSILVESANEKLLVDCGPDLRQQLLAAQIGRIDAVIITHDHGDHIHGIDELRPIAQALGHPVPVLSTAGTLASLARRFAYAFAADSFYRPIAEAHEMEREWRFGDANIRIVEQPHGGQTSLGLRFDEGERSLVYAIDYSDMTPAMMALYEGANVMISDCLTRQPHPTHAHLDGVLGWARELRIGHLYLSHMGNGLDYRTLVAELPDWAETGFDGLEITL</sequence>
<dbReference type="EMBL" id="CADCVY010000107">
    <property type="protein sequence ID" value="CAA9515414.1"/>
    <property type="molecule type" value="Genomic_DNA"/>
</dbReference>
<name>A0A6J4T7N6_9SPHN</name>
<dbReference type="CDD" id="cd16279">
    <property type="entry name" value="metallo-hydrolase-like_MBL-fold"/>
    <property type="match status" value="1"/>
</dbReference>
<feature type="domain" description="Metallo-beta-lactamase" evidence="1">
    <location>
        <begin position="30"/>
        <end position="199"/>
    </location>
</feature>
<evidence type="ECO:0000259" key="1">
    <source>
        <dbReference type="SMART" id="SM00849"/>
    </source>
</evidence>
<dbReference type="InterPro" id="IPR001279">
    <property type="entry name" value="Metallo-B-lactamas"/>
</dbReference>
<proteinExistence type="predicted"/>
<accession>A0A6J4T7N6</accession>
<dbReference type="PANTHER" id="PTHR42663">
    <property type="entry name" value="HYDROLASE C777.06C-RELATED-RELATED"/>
    <property type="match status" value="1"/>
</dbReference>
<organism evidence="2">
    <name type="scientific">uncultured Sphingomonas sp</name>
    <dbReference type="NCBI Taxonomy" id="158754"/>
    <lineage>
        <taxon>Bacteria</taxon>
        <taxon>Pseudomonadati</taxon>
        <taxon>Pseudomonadota</taxon>
        <taxon>Alphaproteobacteria</taxon>
        <taxon>Sphingomonadales</taxon>
        <taxon>Sphingomonadaceae</taxon>
        <taxon>Sphingomonas</taxon>
        <taxon>environmental samples</taxon>
    </lineage>
</organism>
<reference evidence="2" key="1">
    <citation type="submission" date="2020-02" db="EMBL/GenBank/DDBJ databases">
        <authorList>
            <person name="Meier V. D."/>
        </authorList>
    </citation>
    <scope>NUCLEOTIDE SEQUENCE</scope>
    <source>
        <strain evidence="2">AVDCRST_MAG44</strain>
    </source>
</reference>
<dbReference type="InterPro" id="IPR036866">
    <property type="entry name" value="RibonucZ/Hydroxyglut_hydro"/>
</dbReference>
<keyword evidence="2" id="KW-0378">Hydrolase</keyword>
<dbReference type="SUPFAM" id="SSF56281">
    <property type="entry name" value="Metallo-hydrolase/oxidoreductase"/>
    <property type="match status" value="1"/>
</dbReference>
<evidence type="ECO:0000313" key="2">
    <source>
        <dbReference type="EMBL" id="CAA9515414.1"/>
    </source>
</evidence>
<dbReference type="SMART" id="SM00849">
    <property type="entry name" value="Lactamase_B"/>
    <property type="match status" value="1"/>
</dbReference>
<dbReference type="GO" id="GO:0016787">
    <property type="term" value="F:hydrolase activity"/>
    <property type="evidence" value="ECO:0007669"/>
    <property type="project" value="UniProtKB-KW"/>
</dbReference>
<dbReference type="AlphaFoldDB" id="A0A6J4T7N6"/>